<evidence type="ECO:0000313" key="5">
    <source>
        <dbReference type="Proteomes" id="UP001151760"/>
    </source>
</evidence>
<evidence type="ECO:0000256" key="1">
    <source>
        <dbReference type="PROSITE-ProRule" id="PRU00330"/>
    </source>
</evidence>
<dbReference type="InterPro" id="IPR016158">
    <property type="entry name" value="Cullin_homology"/>
</dbReference>
<evidence type="ECO:0000259" key="3">
    <source>
        <dbReference type="PROSITE" id="PS50069"/>
    </source>
</evidence>
<dbReference type="PROSITE" id="PS50069">
    <property type="entry name" value="CULLIN_2"/>
    <property type="match status" value="1"/>
</dbReference>
<dbReference type="Proteomes" id="UP001151760">
    <property type="component" value="Unassembled WGS sequence"/>
</dbReference>
<dbReference type="Gene3D" id="1.20.1310.10">
    <property type="entry name" value="Cullin Repeats"/>
    <property type="match status" value="1"/>
</dbReference>
<protein>
    <submittedName>
        <fullName evidence="4">Cullin-4-like protein</fullName>
    </submittedName>
</protein>
<name>A0ABQ5FUP2_9ASTR</name>
<sequence length="104" mass="11744">MEFIANEGGSEAPLGFDQHFVPAVLLNSTFYPVEGSIPDQSFMTSFFQHSNPYLHNKYRVDMDLRISSIEGKDVFEAFYKKDLAKRLLLGKSASIDAEKSMISM</sequence>
<dbReference type="Pfam" id="PF00888">
    <property type="entry name" value="Cullin"/>
    <property type="match status" value="1"/>
</dbReference>
<feature type="domain" description="Cullin family profile" evidence="3">
    <location>
        <begin position="69"/>
        <end position="104"/>
    </location>
</feature>
<dbReference type="EMBL" id="BQNB010017775">
    <property type="protein sequence ID" value="GJT67096.1"/>
    <property type="molecule type" value="Genomic_DNA"/>
</dbReference>
<dbReference type="InterPro" id="IPR036317">
    <property type="entry name" value="Cullin_homology_sf"/>
</dbReference>
<dbReference type="PANTHER" id="PTHR11932">
    <property type="entry name" value="CULLIN"/>
    <property type="match status" value="1"/>
</dbReference>
<comment type="similarity">
    <text evidence="1 2">Belongs to the cullin family.</text>
</comment>
<feature type="non-terminal residue" evidence="4">
    <location>
        <position position="104"/>
    </location>
</feature>
<reference evidence="4" key="1">
    <citation type="journal article" date="2022" name="Int. J. Mol. Sci.">
        <title>Draft Genome of Tanacetum Coccineum: Genomic Comparison of Closely Related Tanacetum-Family Plants.</title>
        <authorList>
            <person name="Yamashiro T."/>
            <person name="Shiraishi A."/>
            <person name="Nakayama K."/>
            <person name="Satake H."/>
        </authorList>
    </citation>
    <scope>NUCLEOTIDE SEQUENCE</scope>
</reference>
<dbReference type="InterPro" id="IPR001373">
    <property type="entry name" value="Cullin_N"/>
</dbReference>
<reference evidence="4" key="2">
    <citation type="submission" date="2022-01" db="EMBL/GenBank/DDBJ databases">
        <authorList>
            <person name="Yamashiro T."/>
            <person name="Shiraishi A."/>
            <person name="Satake H."/>
            <person name="Nakayama K."/>
        </authorList>
    </citation>
    <scope>NUCLEOTIDE SEQUENCE</scope>
</reference>
<dbReference type="InterPro" id="IPR045093">
    <property type="entry name" value="Cullin"/>
</dbReference>
<organism evidence="4 5">
    <name type="scientific">Tanacetum coccineum</name>
    <dbReference type="NCBI Taxonomy" id="301880"/>
    <lineage>
        <taxon>Eukaryota</taxon>
        <taxon>Viridiplantae</taxon>
        <taxon>Streptophyta</taxon>
        <taxon>Embryophyta</taxon>
        <taxon>Tracheophyta</taxon>
        <taxon>Spermatophyta</taxon>
        <taxon>Magnoliopsida</taxon>
        <taxon>eudicotyledons</taxon>
        <taxon>Gunneridae</taxon>
        <taxon>Pentapetalae</taxon>
        <taxon>asterids</taxon>
        <taxon>campanulids</taxon>
        <taxon>Asterales</taxon>
        <taxon>Asteraceae</taxon>
        <taxon>Asteroideae</taxon>
        <taxon>Anthemideae</taxon>
        <taxon>Anthemidinae</taxon>
        <taxon>Tanacetum</taxon>
    </lineage>
</organism>
<proteinExistence type="inferred from homology"/>
<keyword evidence="5" id="KW-1185">Reference proteome</keyword>
<accession>A0ABQ5FUP2</accession>
<dbReference type="SUPFAM" id="SSF75632">
    <property type="entry name" value="Cullin homology domain"/>
    <property type="match status" value="1"/>
</dbReference>
<comment type="caution">
    <text evidence="4">The sequence shown here is derived from an EMBL/GenBank/DDBJ whole genome shotgun (WGS) entry which is preliminary data.</text>
</comment>
<evidence type="ECO:0000256" key="2">
    <source>
        <dbReference type="RuleBase" id="RU003829"/>
    </source>
</evidence>
<gene>
    <name evidence="4" type="ORF">Tco_1018576</name>
</gene>
<evidence type="ECO:0000313" key="4">
    <source>
        <dbReference type="EMBL" id="GJT67096.1"/>
    </source>
</evidence>